<evidence type="ECO:0000313" key="2">
    <source>
        <dbReference type="Proteomes" id="UP000234433"/>
    </source>
</evidence>
<dbReference type="Proteomes" id="UP000234433">
    <property type="component" value="Unassembled WGS sequence"/>
</dbReference>
<sequence length="89" mass="10112">MLDYNSFYPDYNAEPYRNMTAGQRERITALEIAAKYTVPAAEHLTGRYVLDGTHSVSSMFDSQTMRLAQWIVDGTDRDEIDVDAEDDDA</sequence>
<protein>
    <submittedName>
        <fullName evidence="1">Uncharacterized protein</fullName>
    </submittedName>
</protein>
<dbReference type="RefSeq" id="WP_167389455.1">
    <property type="nucleotide sequence ID" value="NZ_FXZD01000007.1"/>
</dbReference>
<evidence type="ECO:0000313" key="1">
    <source>
        <dbReference type="EMBL" id="SMX97785.1"/>
    </source>
</evidence>
<organism evidence="1 2">
    <name type="scientific">Brevibacterium antiquum CNRZ 918</name>
    <dbReference type="NCBI Taxonomy" id="1255637"/>
    <lineage>
        <taxon>Bacteria</taxon>
        <taxon>Bacillati</taxon>
        <taxon>Actinomycetota</taxon>
        <taxon>Actinomycetes</taxon>
        <taxon>Micrococcales</taxon>
        <taxon>Brevibacteriaceae</taxon>
        <taxon>Brevibacterium</taxon>
    </lineage>
</organism>
<dbReference type="AlphaFoldDB" id="A0A2H1KD79"/>
<accession>A0A2H1KD79</accession>
<proteinExistence type="predicted"/>
<name>A0A2H1KD79_9MICO</name>
<gene>
    <name evidence="1" type="ORF">BANT918_02358</name>
</gene>
<reference evidence="1 2" key="1">
    <citation type="submission" date="2017-03" db="EMBL/GenBank/DDBJ databases">
        <authorList>
            <person name="Afonso C.L."/>
            <person name="Miller P.J."/>
            <person name="Scott M.A."/>
            <person name="Spackman E."/>
            <person name="Goraichik I."/>
            <person name="Dimitrov K.M."/>
            <person name="Suarez D.L."/>
            <person name="Swayne D.E."/>
        </authorList>
    </citation>
    <scope>NUCLEOTIDE SEQUENCE [LARGE SCALE GENOMIC DNA]</scope>
    <source>
        <strain evidence="1 2">CNRZ 918</strain>
    </source>
</reference>
<dbReference type="EMBL" id="FXZD01000007">
    <property type="protein sequence ID" value="SMX97785.1"/>
    <property type="molecule type" value="Genomic_DNA"/>
</dbReference>